<accession>A0A0V0TM68</accession>
<proteinExistence type="predicted"/>
<dbReference type="EMBL" id="JYDJ01000210">
    <property type="protein sequence ID" value="KRX40117.1"/>
    <property type="molecule type" value="Genomic_DNA"/>
</dbReference>
<reference evidence="1 2" key="1">
    <citation type="submission" date="2015-01" db="EMBL/GenBank/DDBJ databases">
        <title>Evolution of Trichinella species and genotypes.</title>
        <authorList>
            <person name="Korhonen P.K."/>
            <person name="Edoardo P."/>
            <person name="Giuseppe L.R."/>
            <person name="Gasser R.B."/>
        </authorList>
    </citation>
    <scope>NUCLEOTIDE SEQUENCE [LARGE SCALE GENOMIC DNA]</scope>
    <source>
        <strain evidence="1">ISS417</strain>
    </source>
</reference>
<dbReference type="AlphaFoldDB" id="A0A0V0TM68"/>
<sequence length="61" mass="7178">MHLLWDSRNGHYFCFMKVISFKNFPFGSNRPMSNRSHDVLPKTSISHSSYDAVIQILENEF</sequence>
<gene>
    <name evidence="1" type="ORF">T05_14973</name>
</gene>
<evidence type="ECO:0000313" key="1">
    <source>
        <dbReference type="EMBL" id="KRX40117.1"/>
    </source>
</evidence>
<organism evidence="1 2">
    <name type="scientific">Trichinella murrelli</name>
    <dbReference type="NCBI Taxonomy" id="144512"/>
    <lineage>
        <taxon>Eukaryota</taxon>
        <taxon>Metazoa</taxon>
        <taxon>Ecdysozoa</taxon>
        <taxon>Nematoda</taxon>
        <taxon>Enoplea</taxon>
        <taxon>Dorylaimia</taxon>
        <taxon>Trichinellida</taxon>
        <taxon>Trichinellidae</taxon>
        <taxon>Trichinella</taxon>
    </lineage>
</organism>
<keyword evidence="2" id="KW-1185">Reference proteome</keyword>
<dbReference type="Proteomes" id="UP000055048">
    <property type="component" value="Unassembled WGS sequence"/>
</dbReference>
<name>A0A0V0TM68_9BILA</name>
<comment type="caution">
    <text evidence="1">The sequence shown here is derived from an EMBL/GenBank/DDBJ whole genome shotgun (WGS) entry which is preliminary data.</text>
</comment>
<protein>
    <submittedName>
        <fullName evidence="1">Uncharacterized protein</fullName>
    </submittedName>
</protein>
<evidence type="ECO:0000313" key="2">
    <source>
        <dbReference type="Proteomes" id="UP000055048"/>
    </source>
</evidence>